<feature type="chain" id="PRO_5045473680" evidence="1">
    <location>
        <begin position="27"/>
        <end position="89"/>
    </location>
</feature>
<feature type="signal peptide" evidence="1">
    <location>
        <begin position="1"/>
        <end position="26"/>
    </location>
</feature>
<sequence length="89" mass="8976">MSTRLISLSTAAALAFAALGTASVRADEPAVVYAAKIVGAKTIGAMTLETLGRATNGAQVQRQGGFAVAGAVQWIRTPVVQVTASAQAF</sequence>
<evidence type="ECO:0000313" key="2">
    <source>
        <dbReference type="EMBL" id="GJD97214.1"/>
    </source>
</evidence>
<proteinExistence type="predicted"/>
<evidence type="ECO:0000313" key="3">
    <source>
        <dbReference type="Proteomes" id="UP001055125"/>
    </source>
</evidence>
<gene>
    <name evidence="2" type="ORF">OCOJLMKI_4442</name>
</gene>
<dbReference type="EMBL" id="BPQP01000083">
    <property type="protein sequence ID" value="GJD97214.1"/>
    <property type="molecule type" value="Genomic_DNA"/>
</dbReference>
<dbReference type="RefSeq" id="WP_238246295.1">
    <property type="nucleotide sequence ID" value="NZ_BPQP01000083.1"/>
</dbReference>
<protein>
    <submittedName>
        <fullName evidence="2">Uncharacterized protein</fullName>
    </submittedName>
</protein>
<keyword evidence="3" id="KW-1185">Reference proteome</keyword>
<organism evidence="2 3">
    <name type="scientific">Methylobacterium iners</name>
    <dbReference type="NCBI Taxonomy" id="418707"/>
    <lineage>
        <taxon>Bacteria</taxon>
        <taxon>Pseudomonadati</taxon>
        <taxon>Pseudomonadota</taxon>
        <taxon>Alphaproteobacteria</taxon>
        <taxon>Hyphomicrobiales</taxon>
        <taxon>Methylobacteriaceae</taxon>
        <taxon>Methylobacterium</taxon>
    </lineage>
</organism>
<reference evidence="2" key="1">
    <citation type="journal article" date="2021" name="Front. Microbiol.">
        <title>Comprehensive Comparative Genomics and Phenotyping of Methylobacterium Species.</title>
        <authorList>
            <person name="Alessa O."/>
            <person name="Ogura Y."/>
            <person name="Fujitani Y."/>
            <person name="Takami H."/>
            <person name="Hayashi T."/>
            <person name="Sahin N."/>
            <person name="Tani A."/>
        </authorList>
    </citation>
    <scope>NUCLEOTIDE SEQUENCE</scope>
    <source>
        <strain evidence="2">DSM 19015</strain>
    </source>
</reference>
<evidence type="ECO:0000256" key="1">
    <source>
        <dbReference type="SAM" id="SignalP"/>
    </source>
</evidence>
<name>A0ABQ4S5R0_9HYPH</name>
<keyword evidence="1" id="KW-0732">Signal</keyword>
<reference evidence="2" key="2">
    <citation type="submission" date="2021-08" db="EMBL/GenBank/DDBJ databases">
        <authorList>
            <person name="Tani A."/>
            <person name="Ola A."/>
            <person name="Ogura Y."/>
            <person name="Katsura K."/>
            <person name="Hayashi T."/>
        </authorList>
    </citation>
    <scope>NUCLEOTIDE SEQUENCE</scope>
    <source>
        <strain evidence="2">DSM 19015</strain>
    </source>
</reference>
<dbReference type="Proteomes" id="UP001055125">
    <property type="component" value="Unassembled WGS sequence"/>
</dbReference>
<comment type="caution">
    <text evidence="2">The sequence shown here is derived from an EMBL/GenBank/DDBJ whole genome shotgun (WGS) entry which is preliminary data.</text>
</comment>
<accession>A0ABQ4S5R0</accession>